<reference evidence="1 2" key="1">
    <citation type="submission" date="2019-05" db="EMBL/GenBank/DDBJ databases">
        <authorList>
            <person name="Qu J.-H."/>
        </authorList>
    </citation>
    <scope>NUCLEOTIDE SEQUENCE [LARGE SCALE GENOMIC DNA]</scope>
    <source>
        <strain evidence="1 2">Z12</strain>
    </source>
</reference>
<protein>
    <recommendedName>
        <fullName evidence="3">Outer membrane protein beta-barrel domain-containing protein</fullName>
    </recommendedName>
</protein>
<gene>
    <name evidence="1" type="ORF">FEM55_19855</name>
</gene>
<dbReference type="Proteomes" id="UP000309788">
    <property type="component" value="Unassembled WGS sequence"/>
</dbReference>
<comment type="caution">
    <text evidence="1">The sequence shown here is derived from an EMBL/GenBank/DDBJ whole genome shotgun (WGS) entry which is preliminary data.</text>
</comment>
<name>A0A5R9K7F2_9BACT</name>
<evidence type="ECO:0000313" key="2">
    <source>
        <dbReference type="Proteomes" id="UP000309788"/>
    </source>
</evidence>
<dbReference type="RefSeq" id="WP_138283147.1">
    <property type="nucleotide sequence ID" value="NZ_VCEI01000029.1"/>
</dbReference>
<keyword evidence="2" id="KW-1185">Reference proteome</keyword>
<sequence length="202" mass="22874">MDIGAGFENSSLAPSIFYHEDLSVRGLHWLQFGVGIRAAGYYTGATDLLSTNDAISSDTLRYNRLSANTISFVAGMNLRFWKLNLGFNTDLVNLAFGERRSGFYLKRHLPADSVTHYNQFVPTIPAVFNFMPVATPNQNGISEVYARVWLSRKIGLKMAYLFGRQTYTTRINKKSQIVLDNGQRRFSTIYKMPYLAICFSLL</sequence>
<evidence type="ECO:0000313" key="1">
    <source>
        <dbReference type="EMBL" id="TLU89793.1"/>
    </source>
</evidence>
<dbReference type="EMBL" id="VCEI01000029">
    <property type="protein sequence ID" value="TLU89793.1"/>
    <property type="molecule type" value="Genomic_DNA"/>
</dbReference>
<evidence type="ECO:0008006" key="3">
    <source>
        <dbReference type="Google" id="ProtNLM"/>
    </source>
</evidence>
<dbReference type="AlphaFoldDB" id="A0A5R9K7F2"/>
<proteinExistence type="predicted"/>
<accession>A0A5R9K7F2</accession>
<dbReference type="OrthoDB" id="947982at2"/>
<organism evidence="1 2">
    <name type="scientific">Dyadobacter sediminis</name>
    <dbReference type="NCBI Taxonomy" id="1493691"/>
    <lineage>
        <taxon>Bacteria</taxon>
        <taxon>Pseudomonadati</taxon>
        <taxon>Bacteroidota</taxon>
        <taxon>Cytophagia</taxon>
        <taxon>Cytophagales</taxon>
        <taxon>Spirosomataceae</taxon>
        <taxon>Dyadobacter</taxon>
    </lineage>
</organism>